<evidence type="ECO:0000256" key="1">
    <source>
        <dbReference type="SAM" id="Phobius"/>
    </source>
</evidence>
<dbReference type="AlphaFoldDB" id="A0A0G0GX07"/>
<gene>
    <name evidence="2" type="ORF">US50_C0012G0013</name>
</gene>
<keyword evidence="1" id="KW-0472">Membrane</keyword>
<dbReference type="EMBL" id="LBTF01000012">
    <property type="protein sequence ID" value="KKQ35548.1"/>
    <property type="molecule type" value="Genomic_DNA"/>
</dbReference>
<protein>
    <submittedName>
        <fullName evidence="2">Uncharacterized protein</fullName>
    </submittedName>
</protein>
<dbReference type="Proteomes" id="UP000033876">
    <property type="component" value="Unassembled WGS sequence"/>
</dbReference>
<evidence type="ECO:0000313" key="3">
    <source>
        <dbReference type="Proteomes" id="UP000033876"/>
    </source>
</evidence>
<feature type="transmembrane region" description="Helical" evidence="1">
    <location>
        <begin position="121"/>
        <end position="137"/>
    </location>
</feature>
<keyword evidence="1" id="KW-0812">Transmembrane</keyword>
<organism evidence="2 3">
    <name type="scientific">Candidatus Nomurabacteria bacterium GW2011_GWB1_37_5</name>
    <dbReference type="NCBI Taxonomy" id="1618742"/>
    <lineage>
        <taxon>Bacteria</taxon>
        <taxon>Candidatus Nomuraibacteriota</taxon>
    </lineage>
</organism>
<sequence>MRGIVISLLLAVWLHVISGMPQEGAFLISTEFLIYWYIFWSAMLGIFYCLLMLGLFSAAKKYKFHFIKEIDVSKLMLAAGITSVIGIIYFIFRQMLLIGGAICLHRSLIIKNSGHEWDQNYLVAALICILIVAGTTGKSKNKIKNNN</sequence>
<comment type="caution">
    <text evidence="2">The sequence shown here is derived from an EMBL/GenBank/DDBJ whole genome shotgun (WGS) entry which is preliminary data.</text>
</comment>
<accession>A0A0G0GX07</accession>
<feature type="transmembrane region" description="Helical" evidence="1">
    <location>
        <begin position="75"/>
        <end position="92"/>
    </location>
</feature>
<name>A0A0G0GX07_9BACT</name>
<proteinExistence type="predicted"/>
<feature type="transmembrane region" description="Helical" evidence="1">
    <location>
        <begin position="35"/>
        <end position="55"/>
    </location>
</feature>
<evidence type="ECO:0000313" key="2">
    <source>
        <dbReference type="EMBL" id="KKQ35548.1"/>
    </source>
</evidence>
<keyword evidence="1" id="KW-1133">Transmembrane helix</keyword>
<reference evidence="2 3" key="1">
    <citation type="journal article" date="2015" name="Nature">
        <title>rRNA introns, odd ribosomes, and small enigmatic genomes across a large radiation of phyla.</title>
        <authorList>
            <person name="Brown C.T."/>
            <person name="Hug L.A."/>
            <person name="Thomas B.C."/>
            <person name="Sharon I."/>
            <person name="Castelle C.J."/>
            <person name="Singh A."/>
            <person name="Wilkins M.J."/>
            <person name="Williams K.H."/>
            <person name="Banfield J.F."/>
        </authorList>
    </citation>
    <scope>NUCLEOTIDE SEQUENCE [LARGE SCALE GENOMIC DNA]</scope>
</reference>